<evidence type="ECO:0000256" key="7">
    <source>
        <dbReference type="SAM" id="MobiDB-lite"/>
    </source>
</evidence>
<comment type="similarity">
    <text evidence="1 5">Belongs to the MreC family.</text>
</comment>
<comment type="function">
    <text evidence="5">Involved in formation and maintenance of cell shape.</text>
</comment>
<evidence type="ECO:0000256" key="8">
    <source>
        <dbReference type="SAM" id="Phobius"/>
    </source>
</evidence>
<evidence type="ECO:0000256" key="4">
    <source>
        <dbReference type="ARBA" id="ARBA00032089"/>
    </source>
</evidence>
<dbReference type="AlphaFoldDB" id="A0A9D1KW66"/>
<dbReference type="EMBL" id="DVLT01000042">
    <property type="protein sequence ID" value="HIU02916.1"/>
    <property type="molecule type" value="Genomic_DNA"/>
</dbReference>
<dbReference type="NCBIfam" id="TIGR00219">
    <property type="entry name" value="mreC"/>
    <property type="match status" value="1"/>
</dbReference>
<dbReference type="Gene3D" id="2.40.10.340">
    <property type="entry name" value="Rod shape-determining protein MreC, domain 1"/>
    <property type="match status" value="1"/>
</dbReference>
<reference evidence="10" key="1">
    <citation type="submission" date="2020-10" db="EMBL/GenBank/DDBJ databases">
        <authorList>
            <person name="Gilroy R."/>
        </authorList>
    </citation>
    <scope>NUCLEOTIDE SEQUENCE</scope>
    <source>
        <strain evidence="10">CHK187-14744</strain>
    </source>
</reference>
<dbReference type="GO" id="GO:0008360">
    <property type="term" value="P:regulation of cell shape"/>
    <property type="evidence" value="ECO:0007669"/>
    <property type="project" value="UniProtKB-KW"/>
</dbReference>
<evidence type="ECO:0000256" key="2">
    <source>
        <dbReference type="ARBA" id="ARBA00013855"/>
    </source>
</evidence>
<dbReference type="PANTHER" id="PTHR34138">
    <property type="entry name" value="CELL SHAPE-DETERMINING PROTEIN MREC"/>
    <property type="match status" value="1"/>
</dbReference>
<evidence type="ECO:0000256" key="3">
    <source>
        <dbReference type="ARBA" id="ARBA00022960"/>
    </source>
</evidence>
<evidence type="ECO:0000256" key="6">
    <source>
        <dbReference type="SAM" id="Coils"/>
    </source>
</evidence>
<evidence type="ECO:0000256" key="1">
    <source>
        <dbReference type="ARBA" id="ARBA00009369"/>
    </source>
</evidence>
<feature type="transmembrane region" description="Helical" evidence="8">
    <location>
        <begin position="12"/>
        <end position="31"/>
    </location>
</feature>
<keyword evidence="8" id="KW-1133">Transmembrane helix</keyword>
<feature type="domain" description="Rod shape-determining protein MreC beta-barrel core" evidence="9">
    <location>
        <begin position="125"/>
        <end position="274"/>
    </location>
</feature>
<accession>A0A9D1KW66</accession>
<keyword evidence="8" id="KW-0812">Transmembrane</keyword>
<evidence type="ECO:0000313" key="11">
    <source>
        <dbReference type="Proteomes" id="UP000824164"/>
    </source>
</evidence>
<organism evidence="10 11">
    <name type="scientific">Candidatus Onthocola gallistercoris</name>
    <dbReference type="NCBI Taxonomy" id="2840876"/>
    <lineage>
        <taxon>Bacteria</taxon>
        <taxon>Bacillati</taxon>
        <taxon>Bacillota</taxon>
        <taxon>Bacilli</taxon>
        <taxon>Candidatus Onthocola</taxon>
    </lineage>
</organism>
<protein>
    <recommendedName>
        <fullName evidence="2 5">Cell shape-determining protein MreC</fullName>
    </recommendedName>
    <alternativeName>
        <fullName evidence="4 5">Cell shape protein MreC</fullName>
    </alternativeName>
</protein>
<comment type="caution">
    <text evidence="10">The sequence shown here is derived from an EMBL/GenBank/DDBJ whole genome shotgun (WGS) entry which is preliminary data.</text>
</comment>
<dbReference type="GO" id="GO:0005886">
    <property type="term" value="C:plasma membrane"/>
    <property type="evidence" value="ECO:0007669"/>
    <property type="project" value="TreeGrafter"/>
</dbReference>
<reference evidence="10" key="2">
    <citation type="journal article" date="2021" name="PeerJ">
        <title>Extensive microbial diversity within the chicken gut microbiome revealed by metagenomics and culture.</title>
        <authorList>
            <person name="Gilroy R."/>
            <person name="Ravi A."/>
            <person name="Getino M."/>
            <person name="Pursley I."/>
            <person name="Horton D.L."/>
            <person name="Alikhan N.F."/>
            <person name="Baker D."/>
            <person name="Gharbi K."/>
            <person name="Hall N."/>
            <person name="Watson M."/>
            <person name="Adriaenssens E.M."/>
            <person name="Foster-Nyarko E."/>
            <person name="Jarju S."/>
            <person name="Secka A."/>
            <person name="Antonio M."/>
            <person name="Oren A."/>
            <person name="Chaudhuri R.R."/>
            <person name="La Ragione R."/>
            <person name="Hildebrand F."/>
            <person name="Pallen M.J."/>
        </authorList>
    </citation>
    <scope>NUCLEOTIDE SEQUENCE</scope>
    <source>
        <strain evidence="10">CHK187-14744</strain>
    </source>
</reference>
<proteinExistence type="inferred from homology"/>
<dbReference type="InterPro" id="IPR055342">
    <property type="entry name" value="MreC_beta-barrel_core"/>
</dbReference>
<dbReference type="PIRSF" id="PIRSF038471">
    <property type="entry name" value="MreC"/>
    <property type="match status" value="1"/>
</dbReference>
<keyword evidence="6" id="KW-0175">Coiled coil</keyword>
<dbReference type="InterPro" id="IPR042175">
    <property type="entry name" value="Cell/Rod_MreC_2"/>
</dbReference>
<evidence type="ECO:0000259" key="9">
    <source>
        <dbReference type="Pfam" id="PF04085"/>
    </source>
</evidence>
<dbReference type="PANTHER" id="PTHR34138:SF1">
    <property type="entry name" value="CELL SHAPE-DETERMINING PROTEIN MREC"/>
    <property type="match status" value="1"/>
</dbReference>
<gene>
    <name evidence="10" type="primary">mreC</name>
    <name evidence="10" type="ORF">IAB63_06640</name>
</gene>
<dbReference type="Proteomes" id="UP000824164">
    <property type="component" value="Unassembled WGS sequence"/>
</dbReference>
<dbReference type="Gene3D" id="2.40.10.350">
    <property type="entry name" value="Rod shape-determining protein MreC, domain 2"/>
    <property type="match status" value="1"/>
</dbReference>
<keyword evidence="3 5" id="KW-0133">Cell shape</keyword>
<feature type="region of interest" description="Disordered" evidence="7">
    <location>
        <begin position="282"/>
        <end position="313"/>
    </location>
</feature>
<dbReference type="Pfam" id="PF04085">
    <property type="entry name" value="MreC"/>
    <property type="match status" value="1"/>
</dbReference>
<dbReference type="InterPro" id="IPR007221">
    <property type="entry name" value="MreC"/>
</dbReference>
<feature type="coiled-coil region" evidence="6">
    <location>
        <begin position="71"/>
        <end position="112"/>
    </location>
</feature>
<keyword evidence="8" id="KW-0472">Membrane</keyword>
<evidence type="ECO:0000256" key="5">
    <source>
        <dbReference type="PIRNR" id="PIRNR038471"/>
    </source>
</evidence>
<feature type="compositionally biased region" description="Low complexity" evidence="7">
    <location>
        <begin position="289"/>
        <end position="300"/>
    </location>
</feature>
<sequence length="313" mass="34211">MNRNKRKPIKSRYLLILLVIVCAVFIGLSYVNGGAKLGIQSGITSLLVPMEKGLNSLGQWTEKNRERMKTVDELISENEALNTQIERLEAQISSMENNLSELDELRDLLDMKEIYPDYPMVGARIISKDAGNWYNNFIIDKGSNDGIKVDMNVIADNGLVGIVTDVSANHSTVRAIIDDTSSVSGMISKSSELCIINGDLQLMENGLLDVELISGDTEVVDGDEVVTSYISDKFLPGLLIGYITDVTSDSSQLTQSAHLTPEVNFENITNVMVITQLKSDLISDESTSESETQTTGDTESAPSSEETQTEGES</sequence>
<dbReference type="InterPro" id="IPR042177">
    <property type="entry name" value="Cell/Rod_1"/>
</dbReference>
<name>A0A9D1KW66_9FIRM</name>
<evidence type="ECO:0000313" key="10">
    <source>
        <dbReference type="EMBL" id="HIU02916.1"/>
    </source>
</evidence>